<dbReference type="SUPFAM" id="SSF81383">
    <property type="entry name" value="F-box domain"/>
    <property type="match status" value="1"/>
</dbReference>
<dbReference type="PROSITE" id="PS50181">
    <property type="entry name" value="FBOX"/>
    <property type="match status" value="1"/>
</dbReference>
<dbReference type="InterPro" id="IPR036047">
    <property type="entry name" value="F-box-like_dom_sf"/>
</dbReference>
<organism evidence="2 3">
    <name type="scientific">Arachis hypogaea</name>
    <name type="common">Peanut</name>
    <dbReference type="NCBI Taxonomy" id="3818"/>
    <lineage>
        <taxon>Eukaryota</taxon>
        <taxon>Viridiplantae</taxon>
        <taxon>Streptophyta</taxon>
        <taxon>Embryophyta</taxon>
        <taxon>Tracheophyta</taxon>
        <taxon>Spermatophyta</taxon>
        <taxon>Magnoliopsida</taxon>
        <taxon>eudicotyledons</taxon>
        <taxon>Gunneridae</taxon>
        <taxon>Pentapetalae</taxon>
        <taxon>rosids</taxon>
        <taxon>fabids</taxon>
        <taxon>Fabales</taxon>
        <taxon>Fabaceae</taxon>
        <taxon>Papilionoideae</taxon>
        <taxon>50 kb inversion clade</taxon>
        <taxon>dalbergioids sensu lato</taxon>
        <taxon>Dalbergieae</taxon>
        <taxon>Pterocarpus clade</taxon>
        <taxon>Arachis</taxon>
    </lineage>
</organism>
<dbReference type="InterPro" id="IPR017451">
    <property type="entry name" value="F-box-assoc_interact_dom"/>
</dbReference>
<dbReference type="InterPro" id="IPR001810">
    <property type="entry name" value="F-box_dom"/>
</dbReference>
<reference evidence="2 3" key="1">
    <citation type="submission" date="2019-01" db="EMBL/GenBank/DDBJ databases">
        <title>Sequencing of cultivated peanut Arachis hypogaea provides insights into genome evolution and oil improvement.</title>
        <authorList>
            <person name="Chen X."/>
        </authorList>
    </citation>
    <scope>NUCLEOTIDE SEQUENCE [LARGE SCALE GENOMIC DNA]</scope>
    <source>
        <strain evidence="3">cv. Fuhuasheng</strain>
        <tissue evidence="2">Leaves</tissue>
    </source>
</reference>
<evidence type="ECO:0000313" key="2">
    <source>
        <dbReference type="EMBL" id="RYR05044.1"/>
    </source>
</evidence>
<dbReference type="PANTHER" id="PTHR31672:SF13">
    <property type="entry name" value="F-BOX PROTEIN CPR30-LIKE"/>
    <property type="match status" value="1"/>
</dbReference>
<dbReference type="InterPro" id="IPR050796">
    <property type="entry name" value="SCF_F-box_component"/>
</dbReference>
<dbReference type="CDD" id="cd22157">
    <property type="entry name" value="F-box_AtFBW1-like"/>
    <property type="match status" value="1"/>
</dbReference>
<dbReference type="NCBIfam" id="TIGR01640">
    <property type="entry name" value="F_box_assoc_1"/>
    <property type="match status" value="1"/>
</dbReference>
<dbReference type="InterPro" id="IPR006527">
    <property type="entry name" value="F-box-assoc_dom_typ1"/>
</dbReference>
<evidence type="ECO:0000313" key="3">
    <source>
        <dbReference type="Proteomes" id="UP000289738"/>
    </source>
</evidence>
<dbReference type="Pfam" id="PF12937">
    <property type="entry name" value="F-box-like"/>
    <property type="match status" value="1"/>
</dbReference>
<comment type="caution">
    <text evidence="2">The sequence shown here is derived from an EMBL/GenBank/DDBJ whole genome shotgun (WGS) entry which is preliminary data.</text>
</comment>
<dbReference type="Gene3D" id="1.20.1280.50">
    <property type="match status" value="1"/>
</dbReference>
<dbReference type="AlphaFoldDB" id="A0A444YT03"/>
<name>A0A444YT03_ARAHY</name>
<gene>
    <name evidence="2" type="ORF">Ahy_B06g084875</name>
</gene>
<dbReference type="PANTHER" id="PTHR31672">
    <property type="entry name" value="BNACNNG10540D PROTEIN"/>
    <property type="match status" value="1"/>
</dbReference>
<dbReference type="Proteomes" id="UP000289738">
    <property type="component" value="Chromosome B06"/>
</dbReference>
<protein>
    <recommendedName>
        <fullName evidence="1">F-box domain-containing protein</fullName>
    </recommendedName>
</protein>
<dbReference type="EMBL" id="SDMP01000016">
    <property type="protein sequence ID" value="RYR05044.1"/>
    <property type="molecule type" value="Genomic_DNA"/>
</dbReference>
<dbReference type="SMART" id="SM00256">
    <property type="entry name" value="FBOX"/>
    <property type="match status" value="1"/>
</dbReference>
<evidence type="ECO:0000259" key="1">
    <source>
        <dbReference type="PROSITE" id="PS50181"/>
    </source>
</evidence>
<sequence>MVGGLDVLPRELVSKILSRLPVKLLLRCKCVCKSWFDIITDPHFATNHYVVYNNMEEVEEEELLVIRRPFLSGLKTYISLLSWDPKEPKGSVSSEILNPPYDYDSDHKYWTEIMGPCNGIYFLEGNPNVMMNPSLREFKALPESQFTTPRGTYSFTDYSGFGFDPKTNDFKVVVIKDLWLKETDERKPGYWTAELFSLNSNSWRKLEDDAVLPLPFEIWGSSRVYTYVNHCCHWWSYVSNSVDRRKMQSTRDLVLAFNHVNECFRKIELPRIRYSREEEFATLVPFEGTIGVIVYPVRGTEKVLDVWVMKDYWNDESWVKLYSVGPVMVVYKLVGFYGSDRFLWKDSNERLVMYGSESKKMRDLEVYGKYDSLRAARYTQSLVSLHRGNEFPHQFVSCCLVPDPLLNQTDTDLISFLLHLDKATMCVTETRHRRQTRFSSVLFLKYNERGLFYLYMHEKIIYSQNAHEWKVSSKCTAPF</sequence>
<dbReference type="Pfam" id="PF07734">
    <property type="entry name" value="FBA_1"/>
    <property type="match status" value="1"/>
</dbReference>
<accession>A0A444YT03</accession>
<feature type="domain" description="F-box" evidence="1">
    <location>
        <begin position="2"/>
        <end position="55"/>
    </location>
</feature>
<keyword evidence="3" id="KW-1185">Reference proteome</keyword>
<dbReference type="STRING" id="3818.A0A444YT03"/>
<proteinExistence type="predicted"/>